<name>A0A543CKL0_9ACTN</name>
<protein>
    <submittedName>
        <fullName evidence="1">Uncharacterized protein</fullName>
    </submittedName>
</protein>
<evidence type="ECO:0000313" key="2">
    <source>
        <dbReference type="Proteomes" id="UP000316096"/>
    </source>
</evidence>
<reference evidence="1 2" key="1">
    <citation type="submission" date="2019-06" db="EMBL/GenBank/DDBJ databases">
        <title>Sequencing the genomes of 1000 actinobacteria strains.</title>
        <authorList>
            <person name="Klenk H.-P."/>
        </authorList>
    </citation>
    <scope>NUCLEOTIDE SEQUENCE [LARGE SCALE GENOMIC DNA]</scope>
    <source>
        <strain evidence="1 2">DSM 102200</strain>
    </source>
</reference>
<accession>A0A543CKL0</accession>
<sequence length="88" mass="9582">MHAGAGGRLGRVLRVPAGAGGSWPPLVRDGPFMIHKAIHNMWITVWETCQRQRVESTTPMTIAPKPISRFQLLRPLMTGAVVPVLAST</sequence>
<dbReference type="EMBL" id="VFOZ01000001">
    <property type="protein sequence ID" value="TQL97615.1"/>
    <property type="molecule type" value="Genomic_DNA"/>
</dbReference>
<gene>
    <name evidence="1" type="ORF">FB559_3211</name>
</gene>
<dbReference type="Proteomes" id="UP000316096">
    <property type="component" value="Unassembled WGS sequence"/>
</dbReference>
<organism evidence="1 2">
    <name type="scientific">Actinoallomurus bryophytorum</name>
    <dbReference type="NCBI Taxonomy" id="1490222"/>
    <lineage>
        <taxon>Bacteria</taxon>
        <taxon>Bacillati</taxon>
        <taxon>Actinomycetota</taxon>
        <taxon>Actinomycetes</taxon>
        <taxon>Streptosporangiales</taxon>
        <taxon>Thermomonosporaceae</taxon>
        <taxon>Actinoallomurus</taxon>
    </lineage>
</organism>
<comment type="caution">
    <text evidence="1">The sequence shown here is derived from an EMBL/GenBank/DDBJ whole genome shotgun (WGS) entry which is preliminary data.</text>
</comment>
<keyword evidence="2" id="KW-1185">Reference proteome</keyword>
<evidence type="ECO:0000313" key="1">
    <source>
        <dbReference type="EMBL" id="TQL97615.1"/>
    </source>
</evidence>
<proteinExistence type="predicted"/>
<dbReference type="AlphaFoldDB" id="A0A543CKL0"/>